<protein>
    <submittedName>
        <fullName evidence="3">DnaJ-like protein</fullName>
    </submittedName>
</protein>
<dbReference type="PANTHER" id="PTHR44240:SF10">
    <property type="entry name" value="J DOMAIN-CONTAINING PROTEIN"/>
    <property type="match status" value="1"/>
</dbReference>
<dbReference type="Pfam" id="PF00226">
    <property type="entry name" value="DnaJ"/>
    <property type="match status" value="1"/>
</dbReference>
<comment type="caution">
    <text evidence="3">The sequence shown here is derived from an EMBL/GenBank/DDBJ whole genome shotgun (WGS) entry which is preliminary data.</text>
</comment>
<reference evidence="3 4" key="1">
    <citation type="submission" date="2018-10" db="EMBL/GenBank/DDBJ databases">
        <title>Genomic Encyclopedia of Archaeal and Bacterial Type Strains, Phase II (KMG-II): from individual species to whole genera.</title>
        <authorList>
            <person name="Goeker M."/>
        </authorList>
    </citation>
    <scope>NUCLEOTIDE SEQUENCE [LARGE SCALE GENOMIC DNA]</scope>
    <source>
        <strain evidence="3 4">DSM 45657</strain>
    </source>
</reference>
<feature type="transmembrane region" description="Helical" evidence="1">
    <location>
        <begin position="139"/>
        <end position="157"/>
    </location>
</feature>
<accession>A0A421B547</accession>
<dbReference type="SUPFAM" id="SSF46565">
    <property type="entry name" value="Chaperone J-domain"/>
    <property type="match status" value="1"/>
</dbReference>
<dbReference type="EMBL" id="RCDD01000002">
    <property type="protein sequence ID" value="RLK59368.1"/>
    <property type="molecule type" value="Genomic_DNA"/>
</dbReference>
<sequence>MGFDTVGRPTEEGCALDDVDYYELLGVRRDASAGEIKSAFRALAKVMHPDAGGTAGTFRLLKSAYETLADARSRAEYDRGVTAAPVPAAAPAPRARRRMYRDEPAFVPAGCDVPPSSLPWWHLTKHQPRIGYVRTPGHAPAIGMGLAAVVLAVPLVLPEWLPPFLLVCWLAFVAAAIAVAVRLARLYLAAARAQRAAQAEFGERTVFGVADDEPVGERLTSDLLVNYLARLPGARVFHGLSRPGSVFADVEHAVLCGHRLVLVESKLWLPGHYEIDDDGSLWRNGHPFRGGSTHLFEAVAAFAEHLPGVEVRGVVLVYPSRSGEVTTDETPGNGVSAMTPSSFVDDIGTWLAADCATVDHHVLRAVRAQVVREPAA</sequence>
<evidence type="ECO:0000259" key="2">
    <source>
        <dbReference type="PROSITE" id="PS50076"/>
    </source>
</evidence>
<evidence type="ECO:0000256" key="1">
    <source>
        <dbReference type="SAM" id="Phobius"/>
    </source>
</evidence>
<keyword evidence="1" id="KW-0812">Transmembrane</keyword>
<evidence type="ECO:0000313" key="3">
    <source>
        <dbReference type="EMBL" id="RLK59368.1"/>
    </source>
</evidence>
<dbReference type="PANTHER" id="PTHR44240">
    <property type="entry name" value="DNAJ DOMAIN (PROKARYOTIC HEAT SHOCK PROTEIN)-RELATED"/>
    <property type="match status" value="1"/>
</dbReference>
<evidence type="ECO:0000313" key="4">
    <source>
        <dbReference type="Proteomes" id="UP000282454"/>
    </source>
</evidence>
<dbReference type="CDD" id="cd06257">
    <property type="entry name" value="DnaJ"/>
    <property type="match status" value="1"/>
</dbReference>
<name>A0A421B547_9PSEU</name>
<gene>
    <name evidence="3" type="ORF">CLV68_3855</name>
</gene>
<dbReference type="InterPro" id="IPR052276">
    <property type="entry name" value="Diphthamide-biosynth_chaperone"/>
</dbReference>
<keyword evidence="4" id="KW-1185">Reference proteome</keyword>
<proteinExistence type="predicted"/>
<dbReference type="InterPro" id="IPR001623">
    <property type="entry name" value="DnaJ_domain"/>
</dbReference>
<dbReference type="AlphaFoldDB" id="A0A421B547"/>
<dbReference type="PROSITE" id="PS50076">
    <property type="entry name" value="DNAJ_2"/>
    <property type="match status" value="1"/>
</dbReference>
<dbReference type="PROSITE" id="PS00636">
    <property type="entry name" value="DNAJ_1"/>
    <property type="match status" value="1"/>
</dbReference>
<dbReference type="SMART" id="SM00271">
    <property type="entry name" value="DnaJ"/>
    <property type="match status" value="1"/>
</dbReference>
<keyword evidence="1" id="KW-0472">Membrane</keyword>
<dbReference type="Gene3D" id="1.10.287.110">
    <property type="entry name" value="DnaJ domain"/>
    <property type="match status" value="1"/>
</dbReference>
<keyword evidence="1" id="KW-1133">Transmembrane helix</keyword>
<dbReference type="PRINTS" id="PR00625">
    <property type="entry name" value="JDOMAIN"/>
</dbReference>
<organism evidence="3 4">
    <name type="scientific">Actinokineospora cianjurensis</name>
    <dbReference type="NCBI Taxonomy" id="585224"/>
    <lineage>
        <taxon>Bacteria</taxon>
        <taxon>Bacillati</taxon>
        <taxon>Actinomycetota</taxon>
        <taxon>Actinomycetes</taxon>
        <taxon>Pseudonocardiales</taxon>
        <taxon>Pseudonocardiaceae</taxon>
        <taxon>Actinokineospora</taxon>
    </lineage>
</organism>
<dbReference type="InterPro" id="IPR018253">
    <property type="entry name" value="DnaJ_domain_CS"/>
</dbReference>
<dbReference type="InterPro" id="IPR036869">
    <property type="entry name" value="J_dom_sf"/>
</dbReference>
<feature type="domain" description="J" evidence="2">
    <location>
        <begin position="20"/>
        <end position="81"/>
    </location>
</feature>
<dbReference type="RefSeq" id="WP_246009972.1">
    <property type="nucleotide sequence ID" value="NZ_RCDD01000002.1"/>
</dbReference>
<feature type="transmembrane region" description="Helical" evidence="1">
    <location>
        <begin position="163"/>
        <end position="184"/>
    </location>
</feature>
<dbReference type="Proteomes" id="UP000282454">
    <property type="component" value="Unassembled WGS sequence"/>
</dbReference>